<sequence>LFYAGLRFPLDPVGVDILRGFEVFLHHLTPNAVLRLNSICGSVRP</sequence>
<feature type="non-terminal residue" evidence="2">
    <location>
        <position position="1"/>
    </location>
</feature>
<proteinExistence type="predicted"/>
<feature type="domain" description="Transposase (putative) gypsy type" evidence="1">
    <location>
        <begin position="2"/>
        <end position="36"/>
    </location>
</feature>
<evidence type="ECO:0000259" key="1">
    <source>
        <dbReference type="Pfam" id="PF04195"/>
    </source>
</evidence>
<comment type="caution">
    <text evidence="2">The sequence shown here is derived from an EMBL/GenBank/DDBJ whole genome shotgun (WGS) entry which is preliminary data.</text>
</comment>
<dbReference type="OrthoDB" id="685425at2759"/>
<evidence type="ECO:0000313" key="2">
    <source>
        <dbReference type="EMBL" id="OEL34812.1"/>
    </source>
</evidence>
<evidence type="ECO:0000313" key="3">
    <source>
        <dbReference type="Proteomes" id="UP000095767"/>
    </source>
</evidence>
<dbReference type="AlphaFoldDB" id="A0A1E5WBQ2"/>
<accession>A0A1E5WBQ2</accession>
<dbReference type="InterPro" id="IPR007321">
    <property type="entry name" value="Transposase_28"/>
</dbReference>
<dbReference type="Pfam" id="PF04195">
    <property type="entry name" value="Transposase_28"/>
    <property type="match status" value="1"/>
</dbReference>
<dbReference type="Proteomes" id="UP000095767">
    <property type="component" value="Unassembled WGS sequence"/>
</dbReference>
<reference evidence="2 3" key="1">
    <citation type="submission" date="2016-09" db="EMBL/GenBank/DDBJ databases">
        <title>The draft genome of Dichanthelium oligosanthes: A C3 panicoid grass species.</title>
        <authorList>
            <person name="Studer A.J."/>
            <person name="Schnable J.C."/>
            <person name="Brutnell T.P."/>
        </authorList>
    </citation>
    <scope>NUCLEOTIDE SEQUENCE [LARGE SCALE GENOMIC DNA]</scope>
    <source>
        <strain evidence="3">cv. Kellogg 1175</strain>
        <tissue evidence="2">Leaf</tissue>
    </source>
</reference>
<organism evidence="2 3">
    <name type="scientific">Dichanthelium oligosanthes</name>
    <dbReference type="NCBI Taxonomy" id="888268"/>
    <lineage>
        <taxon>Eukaryota</taxon>
        <taxon>Viridiplantae</taxon>
        <taxon>Streptophyta</taxon>
        <taxon>Embryophyta</taxon>
        <taxon>Tracheophyta</taxon>
        <taxon>Spermatophyta</taxon>
        <taxon>Magnoliopsida</taxon>
        <taxon>Liliopsida</taxon>
        <taxon>Poales</taxon>
        <taxon>Poaceae</taxon>
        <taxon>PACMAD clade</taxon>
        <taxon>Panicoideae</taxon>
        <taxon>Panicodae</taxon>
        <taxon>Paniceae</taxon>
        <taxon>Dichantheliinae</taxon>
        <taxon>Dichanthelium</taxon>
    </lineage>
</organism>
<keyword evidence="3" id="KW-1185">Reference proteome</keyword>
<protein>
    <recommendedName>
        <fullName evidence="1">Transposase (putative) gypsy type domain-containing protein</fullName>
    </recommendedName>
</protein>
<dbReference type="EMBL" id="LWDX02014154">
    <property type="protein sequence ID" value="OEL34812.1"/>
    <property type="molecule type" value="Genomic_DNA"/>
</dbReference>
<name>A0A1E5WBQ2_9POAL</name>
<gene>
    <name evidence="2" type="ORF">BAE44_0004169</name>
</gene>